<keyword evidence="3" id="KW-1185">Reference proteome</keyword>
<gene>
    <name evidence="2" type="ORF">H8S00_11160</name>
</gene>
<reference evidence="2 3" key="1">
    <citation type="submission" date="2020-08" db="EMBL/GenBank/DDBJ databases">
        <title>Genome public.</title>
        <authorList>
            <person name="Liu C."/>
            <person name="Sun Q."/>
        </authorList>
    </citation>
    <scope>NUCLEOTIDE SEQUENCE [LARGE SCALE GENOMIC DNA]</scope>
    <source>
        <strain evidence="2 3">BX4</strain>
    </source>
</reference>
<comment type="caution">
    <text evidence="2">The sequence shown here is derived from an EMBL/GenBank/DDBJ whole genome shotgun (WGS) entry which is preliminary data.</text>
</comment>
<evidence type="ECO:0000256" key="1">
    <source>
        <dbReference type="SAM" id="Coils"/>
    </source>
</evidence>
<evidence type="ECO:0000313" key="3">
    <source>
        <dbReference type="Proteomes" id="UP000597877"/>
    </source>
</evidence>
<sequence>MKIERIDNVIQVRFDQECRLTAPRIFQYDRGQRIEFLDIPDGVEVQFSNDDTDKTSNKIITDSQVEIPDFLIAMNGTITAYLQYIDENSQTTKKFLVIPVQERKQPEEYISEDDKPGFRADMQKIMNDTKEIAESAKKEAQSVREDADAGLFNGKDYNLTDEDREEIADRIEGELNYVPPTRKIANETLENDITVAQLVNSMTADPEELLRTFVGTQIINNALVKGKADKSYVDELVSSLTLLDVKKVDVLPTTDISTSTIYMVPRKSATKDNVYDEYMYVGNAWEHFGTTDIELSEYLKKTRKIAGMELTSDITTQALLSTLAEYETFGPTIANTWLNMYESSFKSTIEATINSNENVSDNTEVRHSHNNKDILDKLTESAFDWELLLDKTLVASSSDTVILDFNDLNLNGQFEELKICVTLWSTESANIDVYANDGTEPIVTLTNALTGGATYVYNISLKNSPIPGKYIETIAEKVSAGVKATTSTLTTSKNWSTDMSIQSVEDVKNLKVTFDKGWNNSTERHVYVLGKRVGESEFIFINKLINDYVGGGAND</sequence>
<organism evidence="2 3">
    <name type="scientific">Eubacterium segne</name>
    <dbReference type="NCBI Taxonomy" id="2763045"/>
    <lineage>
        <taxon>Bacteria</taxon>
        <taxon>Bacillati</taxon>
        <taxon>Bacillota</taxon>
        <taxon>Clostridia</taxon>
        <taxon>Eubacteriales</taxon>
        <taxon>Eubacteriaceae</taxon>
        <taxon>Eubacterium</taxon>
    </lineage>
</organism>
<evidence type="ECO:0008006" key="4">
    <source>
        <dbReference type="Google" id="ProtNLM"/>
    </source>
</evidence>
<protein>
    <recommendedName>
        <fullName evidence="4">BppU N-terminal domain-containing protein</fullName>
    </recommendedName>
</protein>
<dbReference type="RefSeq" id="WP_186840564.1">
    <property type="nucleotide sequence ID" value="NZ_JACOOZ010000008.1"/>
</dbReference>
<dbReference type="EMBL" id="JACOOZ010000008">
    <property type="protein sequence ID" value="MBC5668530.1"/>
    <property type="molecule type" value="Genomic_DNA"/>
</dbReference>
<keyword evidence="1" id="KW-0175">Coiled coil</keyword>
<accession>A0ABR7F6P7</accession>
<name>A0ABR7F6P7_9FIRM</name>
<feature type="coiled-coil region" evidence="1">
    <location>
        <begin position="119"/>
        <end position="146"/>
    </location>
</feature>
<evidence type="ECO:0000313" key="2">
    <source>
        <dbReference type="EMBL" id="MBC5668530.1"/>
    </source>
</evidence>
<dbReference type="Proteomes" id="UP000597877">
    <property type="component" value="Unassembled WGS sequence"/>
</dbReference>
<proteinExistence type="predicted"/>